<feature type="signal peptide" evidence="10">
    <location>
        <begin position="1"/>
        <end position="19"/>
    </location>
</feature>
<evidence type="ECO:0000256" key="2">
    <source>
        <dbReference type="ARBA" id="ARBA00008834"/>
    </source>
</evidence>
<dbReference type="GO" id="GO:0004650">
    <property type="term" value="F:polygalacturonase activity"/>
    <property type="evidence" value="ECO:0007669"/>
    <property type="project" value="InterPro"/>
</dbReference>
<gene>
    <name evidence="11" type="ORF">VFH_IV077680</name>
</gene>
<evidence type="ECO:0000313" key="12">
    <source>
        <dbReference type="Proteomes" id="UP001157006"/>
    </source>
</evidence>
<dbReference type="SUPFAM" id="SSF51126">
    <property type="entry name" value="Pectin lyase-like"/>
    <property type="match status" value="1"/>
</dbReference>
<protein>
    <recommendedName>
        <fullName evidence="13">Polygalacturonase</fullName>
    </recommendedName>
</protein>
<keyword evidence="10" id="KW-0732">Signal</keyword>
<evidence type="ECO:0008006" key="13">
    <source>
        <dbReference type="Google" id="ProtNLM"/>
    </source>
</evidence>
<dbReference type="InterPro" id="IPR011050">
    <property type="entry name" value="Pectin_lyase_fold/virulence"/>
</dbReference>
<dbReference type="GO" id="GO:0071555">
    <property type="term" value="P:cell wall organization"/>
    <property type="evidence" value="ECO:0007669"/>
    <property type="project" value="UniProtKB-KW"/>
</dbReference>
<proteinExistence type="inferred from homology"/>
<dbReference type="AlphaFoldDB" id="A0AAV1AEB5"/>
<dbReference type="Pfam" id="PF00295">
    <property type="entry name" value="Glyco_hydro_28"/>
    <property type="match status" value="1"/>
</dbReference>
<dbReference type="PROSITE" id="PS00502">
    <property type="entry name" value="POLYGALACTURONASE"/>
    <property type="match status" value="1"/>
</dbReference>
<evidence type="ECO:0000313" key="11">
    <source>
        <dbReference type="EMBL" id="CAI8608301.1"/>
    </source>
</evidence>
<comment type="subcellular location">
    <subcellularLocation>
        <location evidence="1">Secreted</location>
        <location evidence="1">Cell wall</location>
    </subcellularLocation>
</comment>
<dbReference type="EMBL" id="OX451739">
    <property type="protein sequence ID" value="CAI8608301.1"/>
    <property type="molecule type" value="Genomic_DNA"/>
</dbReference>
<evidence type="ECO:0000256" key="1">
    <source>
        <dbReference type="ARBA" id="ARBA00004191"/>
    </source>
</evidence>
<evidence type="ECO:0000256" key="10">
    <source>
        <dbReference type="SAM" id="SignalP"/>
    </source>
</evidence>
<dbReference type="PANTHER" id="PTHR31375">
    <property type="match status" value="1"/>
</dbReference>
<dbReference type="Proteomes" id="UP001157006">
    <property type="component" value="Chromosome 4"/>
</dbReference>
<keyword evidence="7" id="KW-0961">Cell wall biogenesis/degradation</keyword>
<keyword evidence="3" id="KW-0134">Cell wall</keyword>
<reference evidence="11 12" key="1">
    <citation type="submission" date="2023-01" db="EMBL/GenBank/DDBJ databases">
        <authorList>
            <person name="Kreplak J."/>
        </authorList>
    </citation>
    <scope>NUCLEOTIDE SEQUENCE [LARGE SCALE GENOMIC DNA]</scope>
</reference>
<keyword evidence="12" id="KW-1185">Reference proteome</keyword>
<keyword evidence="4" id="KW-0964">Secreted</keyword>
<evidence type="ECO:0000256" key="3">
    <source>
        <dbReference type="ARBA" id="ARBA00022512"/>
    </source>
</evidence>
<dbReference type="InterPro" id="IPR006626">
    <property type="entry name" value="PbH1"/>
</dbReference>
<dbReference type="SMART" id="SM00710">
    <property type="entry name" value="PbH1"/>
    <property type="match status" value="4"/>
</dbReference>
<sequence length="387" mass="41456">MQIFITYILILCFISPCLSTLSNVGTTNDTYNVMQYGAVGDGKTDDTQAFASAWSKACKAGGMSTLVIPSGKSFFVRTLNFYGPCNAKILIQFQGKIIAPPKDGWKSGAYFISIERVNGLTIDGNDQGGVDGDGSTWWDCKSCNRPGVLYFHACNDLSVNKLKISNSPKAHVSVNQCNHATFSGISIDSPATSPNTDGFDISFSTYVLIKDSNIKAGDDCIAINGGSSFINVTGVYCGPGHGISVGSLGIKRPDDRVSNVYVRNCTFTGTQNGARIKTVQGGSGYAKNITYEQIKLQNVRNPIFIDQAYNARLDDTSVLVSSVTYRRFTGTSSCEFAINLNCSSSGCFDILLEQNNIVFPGKTASAFCRNAHGTATNTIPNVGCLSK</sequence>
<dbReference type="InterPro" id="IPR012334">
    <property type="entry name" value="Pectin_lyas_fold"/>
</dbReference>
<evidence type="ECO:0000256" key="4">
    <source>
        <dbReference type="ARBA" id="ARBA00022525"/>
    </source>
</evidence>
<evidence type="ECO:0000256" key="6">
    <source>
        <dbReference type="ARBA" id="ARBA00023295"/>
    </source>
</evidence>
<dbReference type="Gene3D" id="2.160.20.10">
    <property type="entry name" value="Single-stranded right-handed beta-helix, Pectin lyase-like"/>
    <property type="match status" value="1"/>
</dbReference>
<feature type="active site" evidence="8">
    <location>
        <position position="241"/>
    </location>
</feature>
<feature type="chain" id="PRO_5043773993" description="Polygalacturonase" evidence="10">
    <location>
        <begin position="20"/>
        <end position="387"/>
    </location>
</feature>
<evidence type="ECO:0000256" key="5">
    <source>
        <dbReference type="ARBA" id="ARBA00022801"/>
    </source>
</evidence>
<dbReference type="InterPro" id="IPR000743">
    <property type="entry name" value="Glyco_hydro_28"/>
</dbReference>
<name>A0AAV1AEB5_VICFA</name>
<evidence type="ECO:0000256" key="7">
    <source>
        <dbReference type="ARBA" id="ARBA00023316"/>
    </source>
</evidence>
<evidence type="ECO:0000256" key="8">
    <source>
        <dbReference type="PROSITE-ProRule" id="PRU10052"/>
    </source>
</evidence>
<keyword evidence="5 9" id="KW-0378">Hydrolase</keyword>
<accession>A0AAV1AEB5</accession>
<dbReference type="GO" id="GO:0005975">
    <property type="term" value="P:carbohydrate metabolic process"/>
    <property type="evidence" value="ECO:0007669"/>
    <property type="project" value="InterPro"/>
</dbReference>
<keyword evidence="6 9" id="KW-0326">Glycosidase</keyword>
<evidence type="ECO:0000256" key="9">
    <source>
        <dbReference type="RuleBase" id="RU361169"/>
    </source>
</evidence>
<comment type="similarity">
    <text evidence="2 9">Belongs to the glycosyl hydrolase 28 family.</text>
</comment>
<organism evidence="11 12">
    <name type="scientific">Vicia faba</name>
    <name type="common">Broad bean</name>
    <name type="synonym">Faba vulgaris</name>
    <dbReference type="NCBI Taxonomy" id="3906"/>
    <lineage>
        <taxon>Eukaryota</taxon>
        <taxon>Viridiplantae</taxon>
        <taxon>Streptophyta</taxon>
        <taxon>Embryophyta</taxon>
        <taxon>Tracheophyta</taxon>
        <taxon>Spermatophyta</taxon>
        <taxon>Magnoliopsida</taxon>
        <taxon>eudicotyledons</taxon>
        <taxon>Gunneridae</taxon>
        <taxon>Pentapetalae</taxon>
        <taxon>rosids</taxon>
        <taxon>fabids</taxon>
        <taxon>Fabales</taxon>
        <taxon>Fabaceae</taxon>
        <taxon>Papilionoideae</taxon>
        <taxon>50 kb inversion clade</taxon>
        <taxon>NPAAA clade</taxon>
        <taxon>Hologalegina</taxon>
        <taxon>IRL clade</taxon>
        <taxon>Fabeae</taxon>
        <taxon>Vicia</taxon>
    </lineage>
</organism>